<evidence type="ECO:0000313" key="9">
    <source>
        <dbReference type="Proteomes" id="UP000746503"/>
    </source>
</evidence>
<feature type="domain" description="Major facilitator superfamily (MFS) profile" evidence="7">
    <location>
        <begin position="23"/>
        <end position="200"/>
    </location>
</feature>
<evidence type="ECO:0000259" key="7">
    <source>
        <dbReference type="PROSITE" id="PS50850"/>
    </source>
</evidence>
<accession>A0ABX1AME7</accession>
<comment type="caution">
    <text evidence="8">The sequence shown here is derived from an EMBL/GenBank/DDBJ whole genome shotgun (WGS) entry which is preliminary data.</text>
</comment>
<feature type="transmembrane region" description="Helical" evidence="6">
    <location>
        <begin position="166"/>
        <end position="190"/>
    </location>
</feature>
<dbReference type="Proteomes" id="UP000746503">
    <property type="component" value="Unassembled WGS sequence"/>
</dbReference>
<dbReference type="Gene3D" id="1.20.1250.20">
    <property type="entry name" value="MFS general substrate transporter like domains"/>
    <property type="match status" value="1"/>
</dbReference>
<keyword evidence="2" id="KW-1003">Cell membrane</keyword>
<keyword evidence="3 6" id="KW-0812">Transmembrane</keyword>
<name>A0ABX1AME7_9ACTN</name>
<gene>
    <name evidence="8" type="ORF">HCJ92_18750</name>
</gene>
<sequence length="200" mass="20068">MTVSPPVHPPEQRRRAGLLGDAAFLRLWSATTASGLATWAMPFLLGLAVVEGTLSGASLGLLLAARTVGFLVAVPVGGVLADRYARRTVVRIAGLAAAVATPLLVWGLTHAPTVAAAAAAVVGAGQGACRPAFQALTAEVVPEDRRQAANAAITLAVRVTTLAAPALAAVLAVVASSGLLLLATGLLWLATGLAPRPRPA</sequence>
<evidence type="ECO:0000256" key="3">
    <source>
        <dbReference type="ARBA" id="ARBA00022692"/>
    </source>
</evidence>
<evidence type="ECO:0000313" key="8">
    <source>
        <dbReference type="EMBL" id="NJP68279.1"/>
    </source>
</evidence>
<dbReference type="Pfam" id="PF07690">
    <property type="entry name" value="MFS_1"/>
    <property type="match status" value="1"/>
</dbReference>
<keyword evidence="4 6" id="KW-1133">Transmembrane helix</keyword>
<organism evidence="8 9">
    <name type="scientific">Streptomyces spiramenti</name>
    <dbReference type="NCBI Taxonomy" id="2720606"/>
    <lineage>
        <taxon>Bacteria</taxon>
        <taxon>Bacillati</taxon>
        <taxon>Actinomycetota</taxon>
        <taxon>Actinomycetes</taxon>
        <taxon>Kitasatosporales</taxon>
        <taxon>Streptomycetaceae</taxon>
        <taxon>Streptomyces</taxon>
    </lineage>
</organism>
<evidence type="ECO:0000256" key="6">
    <source>
        <dbReference type="SAM" id="Phobius"/>
    </source>
</evidence>
<dbReference type="SUPFAM" id="SSF103473">
    <property type="entry name" value="MFS general substrate transporter"/>
    <property type="match status" value="1"/>
</dbReference>
<dbReference type="RefSeq" id="WP_167934784.1">
    <property type="nucleotide sequence ID" value="NZ_JAAVJB010000192.1"/>
</dbReference>
<dbReference type="PANTHER" id="PTHR23513:SF6">
    <property type="entry name" value="MAJOR FACILITATOR SUPERFAMILY ASSOCIATED DOMAIN-CONTAINING PROTEIN"/>
    <property type="match status" value="1"/>
</dbReference>
<dbReference type="PROSITE" id="PS50850">
    <property type="entry name" value="MFS"/>
    <property type="match status" value="1"/>
</dbReference>
<dbReference type="InterPro" id="IPR011701">
    <property type="entry name" value="MFS"/>
</dbReference>
<evidence type="ECO:0000256" key="1">
    <source>
        <dbReference type="ARBA" id="ARBA00004651"/>
    </source>
</evidence>
<keyword evidence="9" id="KW-1185">Reference proteome</keyword>
<dbReference type="EMBL" id="JAAVJB010000192">
    <property type="protein sequence ID" value="NJP68279.1"/>
    <property type="molecule type" value="Genomic_DNA"/>
</dbReference>
<evidence type="ECO:0000256" key="2">
    <source>
        <dbReference type="ARBA" id="ARBA00022475"/>
    </source>
</evidence>
<feature type="transmembrane region" description="Helical" evidence="6">
    <location>
        <begin position="57"/>
        <end position="81"/>
    </location>
</feature>
<keyword evidence="5 6" id="KW-0472">Membrane</keyword>
<evidence type="ECO:0000256" key="5">
    <source>
        <dbReference type="ARBA" id="ARBA00023136"/>
    </source>
</evidence>
<feature type="transmembrane region" description="Helical" evidence="6">
    <location>
        <begin position="88"/>
        <end position="108"/>
    </location>
</feature>
<feature type="transmembrane region" description="Helical" evidence="6">
    <location>
        <begin position="23"/>
        <end position="45"/>
    </location>
</feature>
<comment type="subcellular location">
    <subcellularLocation>
        <location evidence="1">Cell membrane</location>
        <topology evidence="1">Multi-pass membrane protein</topology>
    </subcellularLocation>
</comment>
<dbReference type="PANTHER" id="PTHR23513">
    <property type="entry name" value="INTEGRAL MEMBRANE EFFLUX PROTEIN-RELATED"/>
    <property type="match status" value="1"/>
</dbReference>
<reference evidence="8 9" key="1">
    <citation type="submission" date="2020-03" db="EMBL/GenBank/DDBJ databases">
        <title>Draft genome of Streptomyces sp. ventii, isolated from the Axial Seamount in the Pacific Ocean, and resequencing of the two type strains Streptomyces lonarensis strain NCL 716 and Streptomyces bohaiensis strain 11A07.</title>
        <authorList>
            <person name="Loughran R.M."/>
            <person name="Pfannmuller K.M."/>
            <person name="Wasson B.J."/>
            <person name="Deadmond M.C."/>
            <person name="Paddock B.E."/>
            <person name="Koyack M.J."/>
            <person name="Gallegos D.A."/>
            <person name="Mitchell E.A."/>
            <person name="Ushijima B."/>
            <person name="Saw J.H."/>
            <person name="Mcphail K.L."/>
            <person name="Videau P."/>
        </authorList>
    </citation>
    <scope>NUCLEOTIDE SEQUENCE [LARGE SCALE GENOMIC DNA]</scope>
    <source>
        <strain evidence="9">5675061</strain>
    </source>
</reference>
<dbReference type="InterPro" id="IPR020846">
    <property type="entry name" value="MFS_dom"/>
</dbReference>
<dbReference type="InterPro" id="IPR036259">
    <property type="entry name" value="MFS_trans_sf"/>
</dbReference>
<feature type="non-terminal residue" evidence="8">
    <location>
        <position position="200"/>
    </location>
</feature>
<protein>
    <submittedName>
        <fullName evidence="8">MFS transporter</fullName>
    </submittedName>
</protein>
<proteinExistence type="predicted"/>
<evidence type="ECO:0000256" key="4">
    <source>
        <dbReference type="ARBA" id="ARBA00022989"/>
    </source>
</evidence>